<gene>
    <name evidence="1" type="ORF">NCTC6754_07046</name>
</gene>
<sequence length="38" mass="4293">MRPFAQVVRGQLNGHFVARQDAECSFLRILPEMCAVTT</sequence>
<proteinExistence type="predicted"/>
<organism evidence="1 2">
    <name type="scientific">Salmonella enterica I</name>
    <dbReference type="NCBI Taxonomy" id="59201"/>
    <lineage>
        <taxon>Bacteria</taxon>
        <taxon>Pseudomonadati</taxon>
        <taxon>Pseudomonadota</taxon>
        <taxon>Gammaproteobacteria</taxon>
        <taxon>Enterobacterales</taxon>
        <taxon>Enterobacteriaceae</taxon>
        <taxon>Salmonella</taxon>
    </lineage>
</organism>
<dbReference type="Proteomes" id="UP000269208">
    <property type="component" value="Chromosome"/>
</dbReference>
<dbReference type="EMBL" id="LR134190">
    <property type="protein sequence ID" value="VEB61624.1"/>
    <property type="molecule type" value="Genomic_DNA"/>
</dbReference>
<accession>A0A3S4LZT7</accession>
<evidence type="ECO:0000313" key="2">
    <source>
        <dbReference type="Proteomes" id="UP000269208"/>
    </source>
</evidence>
<evidence type="ECO:0000313" key="1">
    <source>
        <dbReference type="EMBL" id="VEB61624.1"/>
    </source>
</evidence>
<protein>
    <submittedName>
        <fullName evidence="1">Uncharacterized protein</fullName>
    </submittedName>
</protein>
<name>A0A3S4LZT7_SALET</name>
<dbReference type="AlphaFoldDB" id="A0A3S4LZT7"/>
<reference evidence="1 2" key="1">
    <citation type="submission" date="2018-12" db="EMBL/GenBank/DDBJ databases">
        <authorList>
            <consortium name="Pathogen Informatics"/>
        </authorList>
    </citation>
    <scope>NUCLEOTIDE SEQUENCE [LARGE SCALE GENOMIC DNA]</scope>
    <source>
        <strain evidence="1 2">NCTC6754</strain>
    </source>
</reference>